<reference evidence="2 3" key="1">
    <citation type="submission" date="2016-10" db="EMBL/GenBank/DDBJ databases">
        <authorList>
            <person name="Varghese N."/>
            <person name="Submissions S."/>
        </authorList>
    </citation>
    <scope>NUCLEOTIDE SEQUENCE [LARGE SCALE GENOMIC DNA]</scope>
    <source>
        <strain evidence="3">DSM 19823 / KCTC 23066 / CCTCC M 208030 / D25</strain>
    </source>
</reference>
<sequence length="167" mass="19830">MSKKRLYNRQSYRFNQYDYSQQGLYFITICTNDRVCIFGSINNDEMYLSDIGKIVKDCWLKIDTFHPYVVLHDFVIMPNHIHGVIQIVQETVTIKKEGFESTSKTIGSIIRGFKSGVSCTVIKSVGIKNIWQRNYYDRIIRDYNEYQNVTNYIINNPRMWSKDSFYK</sequence>
<evidence type="ECO:0000259" key="1">
    <source>
        <dbReference type="SMART" id="SM01321"/>
    </source>
</evidence>
<comment type="caution">
    <text evidence="2">The sequence shown here is derived from an EMBL/GenBank/DDBJ whole genome shotgun (WGS) entry which is preliminary data.</text>
</comment>
<dbReference type="Proteomes" id="UP000183496">
    <property type="component" value="Unassembled WGS sequence"/>
</dbReference>
<name>A0AAJ5BF58_MYRPR</name>
<dbReference type="InterPro" id="IPR002686">
    <property type="entry name" value="Transposase_17"/>
</dbReference>
<evidence type="ECO:0000313" key="2">
    <source>
        <dbReference type="EMBL" id="SER44476.1"/>
    </source>
</evidence>
<dbReference type="SMART" id="SM01321">
    <property type="entry name" value="Y1_Tnp"/>
    <property type="match status" value="1"/>
</dbReference>
<dbReference type="PANTHER" id="PTHR36966:SF1">
    <property type="entry name" value="REP-ASSOCIATED TYROSINE TRANSPOSASE"/>
    <property type="match status" value="1"/>
</dbReference>
<dbReference type="EMBL" id="FOFY01000016">
    <property type="protein sequence ID" value="SER44476.1"/>
    <property type="molecule type" value="Genomic_DNA"/>
</dbReference>
<dbReference type="GO" id="GO:0043565">
    <property type="term" value="F:sequence-specific DNA binding"/>
    <property type="evidence" value="ECO:0007669"/>
    <property type="project" value="TreeGrafter"/>
</dbReference>
<dbReference type="PANTHER" id="PTHR36966">
    <property type="entry name" value="REP-ASSOCIATED TYROSINE TRANSPOSASE"/>
    <property type="match status" value="1"/>
</dbReference>
<dbReference type="AlphaFoldDB" id="A0AAJ5BF58"/>
<feature type="domain" description="Transposase IS200-like" evidence="1">
    <location>
        <begin position="20"/>
        <end position="156"/>
    </location>
</feature>
<dbReference type="InterPro" id="IPR052715">
    <property type="entry name" value="RAYT_transposase"/>
</dbReference>
<dbReference type="GO" id="GO:0006313">
    <property type="term" value="P:DNA transposition"/>
    <property type="evidence" value="ECO:0007669"/>
    <property type="project" value="InterPro"/>
</dbReference>
<dbReference type="Gene3D" id="3.30.70.1290">
    <property type="entry name" value="Transposase IS200-like"/>
    <property type="match status" value="1"/>
</dbReference>
<dbReference type="InterPro" id="IPR036515">
    <property type="entry name" value="Transposase_17_sf"/>
</dbReference>
<proteinExistence type="predicted"/>
<protein>
    <submittedName>
        <fullName evidence="2">REP element-mobilizing transposase RayT</fullName>
    </submittedName>
</protein>
<keyword evidence="3" id="KW-1185">Reference proteome</keyword>
<organism evidence="2 3">
    <name type="scientific">Myroides profundi</name>
    <dbReference type="NCBI Taxonomy" id="480520"/>
    <lineage>
        <taxon>Bacteria</taxon>
        <taxon>Pseudomonadati</taxon>
        <taxon>Bacteroidota</taxon>
        <taxon>Flavobacteriia</taxon>
        <taxon>Flavobacteriales</taxon>
        <taxon>Flavobacteriaceae</taxon>
        <taxon>Myroides</taxon>
    </lineage>
</organism>
<dbReference type="SUPFAM" id="SSF143422">
    <property type="entry name" value="Transposase IS200-like"/>
    <property type="match status" value="1"/>
</dbReference>
<evidence type="ECO:0000313" key="3">
    <source>
        <dbReference type="Proteomes" id="UP000183496"/>
    </source>
</evidence>
<dbReference type="GO" id="GO:0004803">
    <property type="term" value="F:transposase activity"/>
    <property type="evidence" value="ECO:0007669"/>
    <property type="project" value="InterPro"/>
</dbReference>
<accession>A0AAJ5BF58</accession>
<dbReference type="KEGG" id="mpw:MPR_1914"/>
<gene>
    <name evidence="2" type="ORF">SAMN04488089_11621</name>
</gene>